<dbReference type="EMBL" id="JANAKD010002440">
    <property type="protein sequence ID" value="KAJ3473606.1"/>
    <property type="molecule type" value="Genomic_DNA"/>
</dbReference>
<sequence>MAEKTVVFITGANTGIGYETVRALVGETARAYHVYLGSRSVEKGNEAAEKLRAEFPETKSAIEVVQIDVSSDESINAAYETVKAGPGYVDVLVNNAGHSLELKVMRGQMSMRDAWNQMYDVNVTGAQILTSVFVPLLLASKTKDARLLFLTSGLSQLETMYKGYYPGPPPAAGWPKQNVMSPDGYRSSKTALNMTMLAWHWNLKEDGVKVWSISPGFLATSLGGAPEILKARGAGDASIGGVLIKKVIEGERDADVGKVVDGEGVQSF</sequence>
<protein>
    <submittedName>
        <fullName evidence="1">Uncharacterized protein</fullName>
    </submittedName>
</protein>
<evidence type="ECO:0000313" key="1">
    <source>
        <dbReference type="EMBL" id="KAJ3473606.1"/>
    </source>
</evidence>
<comment type="caution">
    <text evidence="1">The sequence shown here is derived from an EMBL/GenBank/DDBJ whole genome shotgun (WGS) entry which is preliminary data.</text>
</comment>
<keyword evidence="2" id="KW-1185">Reference proteome</keyword>
<dbReference type="Proteomes" id="UP001148737">
    <property type="component" value="Unassembled WGS sequence"/>
</dbReference>
<organism evidence="1 2">
    <name type="scientific">Lecanicillium saksenae</name>
    <dbReference type="NCBI Taxonomy" id="468837"/>
    <lineage>
        <taxon>Eukaryota</taxon>
        <taxon>Fungi</taxon>
        <taxon>Dikarya</taxon>
        <taxon>Ascomycota</taxon>
        <taxon>Pezizomycotina</taxon>
        <taxon>Sordariomycetes</taxon>
        <taxon>Hypocreomycetidae</taxon>
        <taxon>Hypocreales</taxon>
        <taxon>Cordycipitaceae</taxon>
        <taxon>Lecanicillium</taxon>
    </lineage>
</organism>
<accession>A0ACC1QDS4</accession>
<gene>
    <name evidence="1" type="ORF">NLG97_g10222</name>
</gene>
<name>A0ACC1QDS4_9HYPO</name>
<reference evidence="1" key="1">
    <citation type="submission" date="2022-07" db="EMBL/GenBank/DDBJ databases">
        <title>Genome Sequence of Lecanicillium saksenae.</title>
        <authorList>
            <person name="Buettner E."/>
        </authorList>
    </citation>
    <scope>NUCLEOTIDE SEQUENCE</scope>
    <source>
        <strain evidence="1">VT-O1</strain>
    </source>
</reference>
<evidence type="ECO:0000313" key="2">
    <source>
        <dbReference type="Proteomes" id="UP001148737"/>
    </source>
</evidence>
<proteinExistence type="predicted"/>